<dbReference type="Proteomes" id="UP000302139">
    <property type="component" value="Unassembled WGS sequence"/>
</dbReference>
<dbReference type="Gene3D" id="2.60.40.10">
    <property type="entry name" value="Immunoglobulins"/>
    <property type="match status" value="3"/>
</dbReference>
<dbReference type="Proteomes" id="UP000299211">
    <property type="component" value="Unassembled WGS sequence"/>
</dbReference>
<dbReference type="AlphaFoldDB" id="A0A4D4MHS0"/>
<proteinExistence type="predicted"/>
<evidence type="ECO:0000313" key="4">
    <source>
        <dbReference type="Proteomes" id="UP000299211"/>
    </source>
</evidence>
<evidence type="ECO:0000313" key="3">
    <source>
        <dbReference type="EMBL" id="GDY71356.1"/>
    </source>
</evidence>
<evidence type="ECO:0000313" key="2">
    <source>
        <dbReference type="EMBL" id="GDY68282.1"/>
    </source>
</evidence>
<dbReference type="CDD" id="cd00603">
    <property type="entry name" value="IPT_PCSR"/>
    <property type="match status" value="1"/>
</dbReference>
<dbReference type="Pfam" id="PF01833">
    <property type="entry name" value="TIG"/>
    <property type="match status" value="3"/>
</dbReference>
<dbReference type="SMART" id="SM00429">
    <property type="entry name" value="IPT"/>
    <property type="match status" value="3"/>
</dbReference>
<evidence type="ECO:0000259" key="1">
    <source>
        <dbReference type="SMART" id="SM00429"/>
    </source>
</evidence>
<dbReference type="SUPFAM" id="SSF81296">
    <property type="entry name" value="E set domains"/>
    <property type="match status" value="3"/>
</dbReference>
<reference evidence="3 4" key="1">
    <citation type="submission" date="2019-04" db="EMBL/GenBank/DDBJ databases">
        <title>Draft genome sequences of Streptomyces avermitilis ATCC 31267.</title>
        <authorList>
            <person name="Komaki H."/>
            <person name="Tamura T."/>
            <person name="Hosoyama A."/>
        </authorList>
    </citation>
    <scope>NUCLEOTIDE SEQUENCE [LARGE SCALE GENOMIC DNA]</scope>
    <source>
        <strain evidence="3 4">ATCC 31267</strain>
    </source>
</reference>
<evidence type="ECO:0000313" key="5">
    <source>
        <dbReference type="Proteomes" id="UP000302139"/>
    </source>
</evidence>
<accession>A0A4D4MHS0</accession>
<reference evidence="2 5" key="2">
    <citation type="submission" date="2019-04" db="EMBL/GenBank/DDBJ databases">
        <title>Draft genome sequences of Streptomyces avermitilis NBRC 14893.</title>
        <authorList>
            <person name="Komaki H."/>
            <person name="Tamura T."/>
            <person name="Hosoyama A."/>
        </authorList>
    </citation>
    <scope>NUCLEOTIDE SEQUENCE [LARGE SCALE GENOMIC DNA]</scope>
    <source>
        <strain evidence="2 5">NBRC 14893</strain>
    </source>
</reference>
<feature type="domain" description="IPT/TIG" evidence="1">
    <location>
        <begin position="186"/>
        <end position="268"/>
    </location>
</feature>
<dbReference type="InterPro" id="IPR014756">
    <property type="entry name" value="Ig_E-set"/>
</dbReference>
<gene>
    <name evidence="2" type="ORF">SAV14893_076750</name>
    <name evidence="3" type="ORF">SAV31267_008410</name>
</gene>
<comment type="caution">
    <text evidence="3">The sequence shown here is derived from an EMBL/GenBank/DDBJ whole genome shotgun (WGS) entry which is preliminary data.</text>
</comment>
<name>A0A4D4MHS0_STRAX</name>
<dbReference type="GO" id="GO:0005975">
    <property type="term" value="P:carbohydrate metabolic process"/>
    <property type="evidence" value="ECO:0007669"/>
    <property type="project" value="UniProtKB-ARBA"/>
</dbReference>
<dbReference type="EMBL" id="BJHY01000001">
    <property type="protein sequence ID" value="GDY71356.1"/>
    <property type="molecule type" value="Genomic_DNA"/>
</dbReference>
<dbReference type="EMBL" id="BJHX01000001">
    <property type="protein sequence ID" value="GDY68282.1"/>
    <property type="molecule type" value="Genomic_DNA"/>
</dbReference>
<dbReference type="InterPro" id="IPR002909">
    <property type="entry name" value="IPT_dom"/>
</dbReference>
<protein>
    <recommendedName>
        <fullName evidence="1">IPT/TIG domain-containing protein</fullName>
    </recommendedName>
</protein>
<feature type="domain" description="IPT/TIG" evidence="1">
    <location>
        <begin position="12"/>
        <end position="94"/>
    </location>
</feature>
<feature type="domain" description="IPT/TIG" evidence="1">
    <location>
        <begin position="101"/>
        <end position="182"/>
    </location>
</feature>
<dbReference type="RefSeq" id="WP_048894480.1">
    <property type="nucleotide sequence ID" value="NZ_BAABTN010000133.1"/>
</dbReference>
<sequence>MTAPLIAPVVAQPTLIATVPGFGPTTGGNLVLLVGANLGGATSVTFGGTPATIVAQDPFGFLITVNAPPHAAGTVPVIVTTPAGASTPANYIYVGPVVPPGPTVLAFTPTAGPTAGGTPFTIVGTNLTGATVTFGGVPATGVNVIGGVVLTGVTPAGAAGNVPVVVTTPTGSATVPGGYTYVGPLPPTATAIIPATGPAAGGTLFAIVGSNLTGATVTIGGVPATGILVSGTGTVLAGTTPPGVAGNAGVVVTTPGGSATVAGGFTYV</sequence>
<organism evidence="3 4">
    <name type="scientific">Streptomyces avermitilis</name>
    <dbReference type="NCBI Taxonomy" id="33903"/>
    <lineage>
        <taxon>Bacteria</taxon>
        <taxon>Bacillati</taxon>
        <taxon>Actinomycetota</taxon>
        <taxon>Actinomycetes</taxon>
        <taxon>Kitasatosporales</taxon>
        <taxon>Streptomycetaceae</taxon>
        <taxon>Streptomyces</taxon>
    </lineage>
</organism>
<dbReference type="InterPro" id="IPR013783">
    <property type="entry name" value="Ig-like_fold"/>
</dbReference>